<dbReference type="InterPro" id="IPR013809">
    <property type="entry name" value="ENTH"/>
</dbReference>
<keyword evidence="7" id="KW-0168">Coated pit</keyword>
<dbReference type="AlphaFoldDB" id="A0A166I6Q3"/>
<dbReference type="GO" id="GO:0006900">
    <property type="term" value="P:vesicle budding from membrane"/>
    <property type="evidence" value="ECO:0007669"/>
    <property type="project" value="TreeGrafter"/>
</dbReference>
<dbReference type="PANTHER" id="PTHR22951:SF76">
    <property type="entry name" value="OS09G0468150 PROTEIN"/>
    <property type="match status" value="1"/>
</dbReference>
<accession>A0A166I6Q3</accession>
<dbReference type="STRING" id="79200.A0A166I6Q3"/>
<dbReference type="InterPro" id="IPR048050">
    <property type="entry name" value="ANTH_N_plant"/>
</dbReference>
<dbReference type="Gramene" id="KZN10807">
    <property type="protein sequence ID" value="KZN10807"/>
    <property type="gene ID" value="DCAR_003463"/>
</dbReference>
<reference evidence="10" key="1">
    <citation type="journal article" date="2016" name="Nat. Genet.">
        <title>A high-quality carrot genome assembly provides new insights into carotenoid accumulation and asterid genome evolution.</title>
        <authorList>
            <person name="Iorizzo M."/>
            <person name="Ellison S."/>
            <person name="Senalik D."/>
            <person name="Zeng P."/>
            <person name="Satapoomin P."/>
            <person name="Huang J."/>
            <person name="Bowman M."/>
            <person name="Iovene M."/>
            <person name="Sanseverino W."/>
            <person name="Cavagnaro P."/>
            <person name="Yildiz M."/>
            <person name="Macko-Podgorni A."/>
            <person name="Moranska E."/>
            <person name="Grzebelus E."/>
            <person name="Grzebelus D."/>
            <person name="Ashrafi H."/>
            <person name="Zheng Z."/>
            <person name="Cheng S."/>
            <person name="Spooner D."/>
            <person name="Van Deynze A."/>
            <person name="Simon P."/>
        </authorList>
    </citation>
    <scope>NUCLEOTIDE SEQUENCE [LARGE SCALE GENOMIC DNA]</scope>
    <source>
        <tissue evidence="10">Leaf</tissue>
    </source>
</reference>
<evidence type="ECO:0000256" key="3">
    <source>
        <dbReference type="ARBA" id="ARBA00004600"/>
    </source>
</evidence>
<keyword evidence="12" id="KW-1185">Reference proteome</keyword>
<dbReference type="GO" id="GO:0030136">
    <property type="term" value="C:clathrin-coated vesicle"/>
    <property type="evidence" value="ECO:0007669"/>
    <property type="project" value="UniProtKB-SubCell"/>
</dbReference>
<dbReference type="FunFam" id="1.25.40.90:FF:000035">
    <property type="entry name" value="Putative clathrin assembly protein At4g40080"/>
    <property type="match status" value="1"/>
</dbReference>
<dbReference type="GO" id="GO:0072583">
    <property type="term" value="P:clathrin-dependent endocytosis"/>
    <property type="evidence" value="ECO:0007669"/>
    <property type="project" value="InterPro"/>
</dbReference>
<dbReference type="GO" id="GO:0048268">
    <property type="term" value="P:clathrin coat assembly"/>
    <property type="evidence" value="ECO:0007669"/>
    <property type="project" value="InterPro"/>
</dbReference>
<proteinExistence type="predicted"/>
<dbReference type="Pfam" id="PF07651">
    <property type="entry name" value="ANTH"/>
    <property type="match status" value="1"/>
</dbReference>
<dbReference type="KEGG" id="dcr:108210165"/>
<evidence type="ECO:0000313" key="11">
    <source>
        <dbReference type="EMBL" id="WOG84483.1"/>
    </source>
</evidence>
<dbReference type="GO" id="GO:0005545">
    <property type="term" value="F:1-phosphatidylinositol binding"/>
    <property type="evidence" value="ECO:0007669"/>
    <property type="project" value="TreeGrafter"/>
</dbReference>
<keyword evidence="5" id="KW-0333">Golgi apparatus</keyword>
<keyword evidence="4" id="KW-0254">Endocytosis</keyword>
<dbReference type="SUPFAM" id="SSF48464">
    <property type="entry name" value="ENTH/VHS domain"/>
    <property type="match status" value="1"/>
</dbReference>
<dbReference type="SMART" id="SM00273">
    <property type="entry name" value="ENTH"/>
    <property type="match status" value="1"/>
</dbReference>
<evidence type="ECO:0000256" key="6">
    <source>
        <dbReference type="ARBA" id="ARBA00023136"/>
    </source>
</evidence>
<evidence type="ECO:0000256" key="2">
    <source>
        <dbReference type="ARBA" id="ARBA00004555"/>
    </source>
</evidence>
<name>A0A166I6Q3_DAUCS</name>
<organism evidence="10">
    <name type="scientific">Daucus carota subsp. sativus</name>
    <name type="common">Carrot</name>
    <dbReference type="NCBI Taxonomy" id="79200"/>
    <lineage>
        <taxon>Eukaryota</taxon>
        <taxon>Viridiplantae</taxon>
        <taxon>Streptophyta</taxon>
        <taxon>Embryophyta</taxon>
        <taxon>Tracheophyta</taxon>
        <taxon>Spermatophyta</taxon>
        <taxon>Magnoliopsida</taxon>
        <taxon>eudicotyledons</taxon>
        <taxon>Gunneridae</taxon>
        <taxon>Pentapetalae</taxon>
        <taxon>asterids</taxon>
        <taxon>campanulids</taxon>
        <taxon>Apiales</taxon>
        <taxon>Apiaceae</taxon>
        <taxon>Apioideae</taxon>
        <taxon>Scandiceae</taxon>
        <taxon>Daucinae</taxon>
        <taxon>Daucus</taxon>
        <taxon>Daucus sect. Daucus</taxon>
    </lineage>
</organism>
<evidence type="ECO:0000313" key="10">
    <source>
        <dbReference type="EMBL" id="KZN10807.1"/>
    </source>
</evidence>
<evidence type="ECO:0000256" key="7">
    <source>
        <dbReference type="ARBA" id="ARBA00023176"/>
    </source>
</evidence>
<feature type="domain" description="ENTH" evidence="9">
    <location>
        <begin position="23"/>
        <end position="161"/>
    </location>
</feature>
<dbReference type="GO" id="GO:0032050">
    <property type="term" value="F:clathrin heavy chain binding"/>
    <property type="evidence" value="ECO:0007669"/>
    <property type="project" value="TreeGrafter"/>
</dbReference>
<dbReference type="PANTHER" id="PTHR22951">
    <property type="entry name" value="CLATHRIN ASSEMBLY PROTEIN"/>
    <property type="match status" value="1"/>
</dbReference>
<dbReference type="OMA" id="PSTELLW"/>
<comment type="subcellular location">
    <subcellularLocation>
        <location evidence="1">Cytoplasmic vesicle</location>
        <location evidence="1">Clathrin-coated vesicle</location>
    </subcellularLocation>
    <subcellularLocation>
        <location evidence="2">Golgi apparatus</location>
    </subcellularLocation>
    <subcellularLocation>
        <location evidence="3">Membrane</location>
        <location evidence="3">Clathrin-coated pit</location>
    </subcellularLocation>
</comment>
<evidence type="ECO:0000259" key="9">
    <source>
        <dbReference type="PROSITE" id="PS50942"/>
    </source>
</evidence>
<evidence type="ECO:0000256" key="8">
    <source>
        <dbReference type="ARBA" id="ARBA00023329"/>
    </source>
</evidence>
<dbReference type="CDD" id="cd16987">
    <property type="entry name" value="ANTH_N_AP180_plant"/>
    <property type="match status" value="1"/>
</dbReference>
<reference evidence="11" key="2">
    <citation type="submission" date="2022-03" db="EMBL/GenBank/DDBJ databases">
        <title>Draft title - Genomic analysis of global carrot germplasm unveils the trajectory of domestication and the origin of high carotenoid orange carrot.</title>
        <authorList>
            <person name="Iorizzo M."/>
            <person name="Ellison S."/>
            <person name="Senalik D."/>
            <person name="Macko-Podgorni A."/>
            <person name="Grzebelus D."/>
            <person name="Bostan H."/>
            <person name="Rolling W."/>
            <person name="Curaba J."/>
            <person name="Simon P."/>
        </authorList>
    </citation>
    <scope>NUCLEOTIDE SEQUENCE</scope>
    <source>
        <tissue evidence="11">Leaf</tissue>
    </source>
</reference>
<dbReference type="GO" id="GO:0005794">
    <property type="term" value="C:Golgi apparatus"/>
    <property type="evidence" value="ECO:0007669"/>
    <property type="project" value="UniProtKB-SubCell"/>
</dbReference>
<evidence type="ECO:0000256" key="1">
    <source>
        <dbReference type="ARBA" id="ARBA00004132"/>
    </source>
</evidence>
<dbReference type="EMBL" id="LNRQ01000001">
    <property type="protein sequence ID" value="KZN10807.1"/>
    <property type="molecule type" value="Genomic_DNA"/>
</dbReference>
<dbReference type="OrthoDB" id="44015at2759"/>
<dbReference type="Gene3D" id="1.25.40.90">
    <property type="match status" value="1"/>
</dbReference>
<dbReference type="GO" id="GO:0005546">
    <property type="term" value="F:phosphatidylinositol-4,5-bisphosphate binding"/>
    <property type="evidence" value="ECO:0007669"/>
    <property type="project" value="TreeGrafter"/>
</dbReference>
<dbReference type="InterPro" id="IPR045192">
    <property type="entry name" value="AP180-like"/>
</dbReference>
<keyword evidence="6" id="KW-0472">Membrane</keyword>
<evidence type="ECO:0000256" key="5">
    <source>
        <dbReference type="ARBA" id="ARBA00023034"/>
    </source>
</evidence>
<dbReference type="Proteomes" id="UP000077755">
    <property type="component" value="Chromosome 1"/>
</dbReference>
<sequence>MGKITKFRDMIGVIKDKASLSKATILSKSTLHLAVLRATSHAPSTIPQDHHLSILLSAGDGSRATASTLIESLMDRLHRTGNSTVALKCLLTIHHIIKRGSFILQDQLSIFPATGGHNYLKLSGFRDGTTATTWLLSAYVRWYALYLETLISTSRTLGFFLGSSLSKIEKEKQVDVVSSTLNHDLIRAVDSLIAVLEQICKVPDGAVSLQPNKLIHELIALVEDDYLSCVNELILRLSEFKERLSHLSFGESFELVCIMKRLNECKGRLLGSFIVTEQSMGGTLWGLSEELQSRVGMKDEGKFLVKENKERYTESARFGERVLTSSDSVKFSSSRFGLNRRNSFNLLDSTES</sequence>
<dbReference type="InterPro" id="IPR011417">
    <property type="entry name" value="ANTH_dom"/>
</dbReference>
<evidence type="ECO:0000256" key="4">
    <source>
        <dbReference type="ARBA" id="ARBA00022583"/>
    </source>
</evidence>
<gene>
    <name evidence="10" type="ORF">DCAR_003463</name>
    <name evidence="11" type="ORF">DCAR_0103666</name>
</gene>
<dbReference type="GO" id="GO:0005905">
    <property type="term" value="C:clathrin-coated pit"/>
    <property type="evidence" value="ECO:0007669"/>
    <property type="project" value="UniProtKB-SubCell"/>
</dbReference>
<keyword evidence="8" id="KW-0968">Cytoplasmic vesicle</keyword>
<evidence type="ECO:0000313" key="12">
    <source>
        <dbReference type="Proteomes" id="UP000077755"/>
    </source>
</evidence>
<protein>
    <recommendedName>
        <fullName evidence="9">ENTH domain-containing protein</fullName>
    </recommendedName>
</protein>
<dbReference type="InterPro" id="IPR008942">
    <property type="entry name" value="ENTH_VHS"/>
</dbReference>
<dbReference type="EMBL" id="CP093343">
    <property type="protein sequence ID" value="WOG84483.1"/>
    <property type="molecule type" value="Genomic_DNA"/>
</dbReference>
<dbReference type="GO" id="GO:0000149">
    <property type="term" value="F:SNARE binding"/>
    <property type="evidence" value="ECO:0007669"/>
    <property type="project" value="TreeGrafter"/>
</dbReference>
<dbReference type="PROSITE" id="PS50942">
    <property type="entry name" value="ENTH"/>
    <property type="match status" value="1"/>
</dbReference>